<name>A0ABU5FHZ3_9PSED</name>
<evidence type="ECO:0008006" key="3">
    <source>
        <dbReference type="Google" id="ProtNLM"/>
    </source>
</evidence>
<protein>
    <recommendedName>
        <fullName evidence="3">PAAR motif-containing protein</fullName>
    </recommendedName>
</protein>
<sequence length="54" mass="5924">MYGLLHARAGDRVSCGKDGQIYRIVGGIHFIHSHGRRTAGTLDVGDKIYEISQP</sequence>
<evidence type="ECO:0000313" key="2">
    <source>
        <dbReference type="Proteomes" id="UP001277967"/>
    </source>
</evidence>
<comment type="caution">
    <text evidence="1">The sequence shown here is derived from an EMBL/GenBank/DDBJ whole genome shotgun (WGS) entry which is preliminary data.</text>
</comment>
<proteinExistence type="predicted"/>
<reference evidence="1 2" key="1">
    <citation type="submission" date="2023-11" db="EMBL/GenBank/DDBJ databases">
        <title>Genome sequence of Pseudomonas salmasensis Strain SLU99.</title>
        <authorList>
            <person name="Ghadamgahi F."/>
            <person name="Kalyandurg P.B."/>
            <person name="Catara V."/>
            <person name="Vetukuri R."/>
            <person name="Ghosh S."/>
        </authorList>
    </citation>
    <scope>NUCLEOTIDE SEQUENCE [LARGE SCALE GENOMIC DNA]</scope>
    <source>
        <strain evidence="1 2">SLU99</strain>
    </source>
</reference>
<keyword evidence="2" id="KW-1185">Reference proteome</keyword>
<dbReference type="RefSeq" id="WP_320749545.1">
    <property type="nucleotide sequence ID" value="NZ_JAXGGE010000001.1"/>
</dbReference>
<dbReference type="EMBL" id="JAXGGE010000001">
    <property type="protein sequence ID" value="MDY4300955.1"/>
    <property type="molecule type" value="Genomic_DNA"/>
</dbReference>
<accession>A0ABU5FHZ3</accession>
<organism evidence="1 2">
    <name type="scientific">Pseudomonas salmasensis</name>
    <dbReference type="NCBI Taxonomy" id="2745514"/>
    <lineage>
        <taxon>Bacteria</taxon>
        <taxon>Pseudomonadati</taxon>
        <taxon>Pseudomonadota</taxon>
        <taxon>Gammaproteobacteria</taxon>
        <taxon>Pseudomonadales</taxon>
        <taxon>Pseudomonadaceae</taxon>
        <taxon>Pseudomonas</taxon>
    </lineage>
</organism>
<evidence type="ECO:0000313" key="1">
    <source>
        <dbReference type="EMBL" id="MDY4300955.1"/>
    </source>
</evidence>
<dbReference type="Proteomes" id="UP001277967">
    <property type="component" value="Unassembled WGS sequence"/>
</dbReference>
<gene>
    <name evidence="1" type="ORF">SO486_13315</name>
</gene>